<comment type="caution">
    <text evidence="8">The sequence shown here is derived from an EMBL/GenBank/DDBJ whole genome shotgun (WGS) entry which is preliminary data.</text>
</comment>
<evidence type="ECO:0000256" key="6">
    <source>
        <dbReference type="SAM" id="MobiDB-lite"/>
    </source>
</evidence>
<evidence type="ECO:0000259" key="7">
    <source>
        <dbReference type="Pfam" id="PF13847"/>
    </source>
</evidence>
<keyword evidence="4 5" id="KW-0949">S-adenosyl-L-methionine</keyword>
<dbReference type="EMBL" id="MU853629">
    <property type="protein sequence ID" value="KAK4140539.1"/>
    <property type="molecule type" value="Genomic_DNA"/>
</dbReference>
<dbReference type="InterPro" id="IPR026635">
    <property type="entry name" value="Efm4/METTL10"/>
</dbReference>
<accession>A0AAN6UX27</accession>
<name>A0AAN6UX27_9PEZI</name>
<dbReference type="PANTHER" id="PTHR12843">
    <property type="entry name" value="PROTEIN-LYSINE N-METHYLTRANSFERASE METTL10"/>
    <property type="match status" value="1"/>
</dbReference>
<feature type="compositionally biased region" description="Acidic residues" evidence="6">
    <location>
        <begin position="132"/>
        <end position="152"/>
    </location>
</feature>
<dbReference type="Proteomes" id="UP001302676">
    <property type="component" value="Unassembled WGS sequence"/>
</dbReference>
<dbReference type="EC" id="2.1.1.-" evidence="5"/>
<proteinExistence type="inferred from homology"/>
<dbReference type="GO" id="GO:0016279">
    <property type="term" value="F:protein-lysine N-methyltransferase activity"/>
    <property type="evidence" value="ECO:0007669"/>
    <property type="project" value="UniProtKB-UniRule"/>
</dbReference>
<dbReference type="AlphaFoldDB" id="A0AAN6UX27"/>
<comment type="subcellular location">
    <subcellularLocation>
        <location evidence="5">Cytoplasm</location>
    </subcellularLocation>
</comment>
<keyword evidence="2 5" id="KW-0489">Methyltransferase</keyword>
<sequence>MTDTTAPAHLDPSALGTREYWDNLYTTELRNHADNPRDEGTVWFDDSDAEAKMVAFLEERVDNDDEGLHSRGGGLVLDRDTASVLDLGCGNGSMLFALRDEGWRGRLLGVDYSVLSVELARRVGESRREGGAEEEEDDEAGDGDNTGENDEGNGDRGDHETETEVEFKVWDVLNGSFSEVTSATTTTTTPSSTSDPPQQPPIPPQQQQQHQPLPCWHIVLDKGTFDAVSLSGEHDAHGRRVFENYGARVLHLLRPGGLFLVTSCNWTEAELRDWFEVKTGVVAVGVPQGQGEEEEKRFRLRLAGKVEYPSFRFGGVQGQTISTLCFEKVRAEV</sequence>
<dbReference type="PANTHER" id="PTHR12843:SF5">
    <property type="entry name" value="EEF1A LYSINE METHYLTRANSFERASE 2"/>
    <property type="match status" value="1"/>
</dbReference>
<dbReference type="SUPFAM" id="SSF53335">
    <property type="entry name" value="S-adenosyl-L-methionine-dependent methyltransferases"/>
    <property type="match status" value="1"/>
</dbReference>
<feature type="compositionally biased region" description="Low complexity" evidence="6">
    <location>
        <begin position="182"/>
        <end position="196"/>
    </location>
</feature>
<feature type="compositionally biased region" description="Basic and acidic residues" evidence="6">
    <location>
        <begin position="122"/>
        <end position="131"/>
    </location>
</feature>
<dbReference type="GO" id="GO:0032259">
    <property type="term" value="P:methylation"/>
    <property type="evidence" value="ECO:0007669"/>
    <property type="project" value="UniProtKB-KW"/>
</dbReference>
<evidence type="ECO:0000313" key="9">
    <source>
        <dbReference type="Proteomes" id="UP001302676"/>
    </source>
</evidence>
<keyword evidence="3 5" id="KW-0808">Transferase</keyword>
<feature type="region of interest" description="Disordered" evidence="6">
    <location>
        <begin position="182"/>
        <end position="211"/>
    </location>
</feature>
<keyword evidence="5" id="KW-0813">Transport</keyword>
<evidence type="ECO:0000313" key="8">
    <source>
        <dbReference type="EMBL" id="KAK4140539.1"/>
    </source>
</evidence>
<dbReference type="InterPro" id="IPR025714">
    <property type="entry name" value="Methyltranfer_dom"/>
</dbReference>
<dbReference type="InterPro" id="IPR029063">
    <property type="entry name" value="SAM-dependent_MTases_sf"/>
</dbReference>
<evidence type="ECO:0000256" key="4">
    <source>
        <dbReference type="ARBA" id="ARBA00022691"/>
    </source>
</evidence>
<feature type="domain" description="Methyltransferase" evidence="7">
    <location>
        <begin position="81"/>
        <end position="123"/>
    </location>
</feature>
<dbReference type="HAMAP" id="MF_03188">
    <property type="entry name" value="Methyltr_EFM4"/>
    <property type="match status" value="1"/>
</dbReference>
<reference evidence="8" key="2">
    <citation type="submission" date="2023-05" db="EMBL/GenBank/DDBJ databases">
        <authorList>
            <consortium name="Lawrence Berkeley National Laboratory"/>
            <person name="Steindorff A."/>
            <person name="Hensen N."/>
            <person name="Bonometti L."/>
            <person name="Westerberg I."/>
            <person name="Brannstrom I.O."/>
            <person name="Guillou S."/>
            <person name="Cros-Aarteil S."/>
            <person name="Calhoun S."/>
            <person name="Haridas S."/>
            <person name="Kuo A."/>
            <person name="Mondo S."/>
            <person name="Pangilinan J."/>
            <person name="Riley R."/>
            <person name="Labutti K."/>
            <person name="Andreopoulos B."/>
            <person name="Lipzen A."/>
            <person name="Chen C."/>
            <person name="Yanf M."/>
            <person name="Daum C."/>
            <person name="Ng V."/>
            <person name="Clum A."/>
            <person name="Ohm R."/>
            <person name="Martin F."/>
            <person name="Silar P."/>
            <person name="Natvig D."/>
            <person name="Lalanne C."/>
            <person name="Gautier V."/>
            <person name="Ament-Velasquez S.L."/>
            <person name="Kruys A."/>
            <person name="Hutchinson M.I."/>
            <person name="Powell A.J."/>
            <person name="Barry K."/>
            <person name="Miller A.N."/>
            <person name="Grigoriev I.V."/>
            <person name="Debuchy R."/>
            <person name="Gladieux P."/>
            <person name="Thoren M.H."/>
            <person name="Johannesson H."/>
        </authorList>
    </citation>
    <scope>NUCLEOTIDE SEQUENCE</scope>
    <source>
        <strain evidence="8">CBS 141.50</strain>
    </source>
</reference>
<gene>
    <name evidence="5" type="primary">EFM4</name>
    <name evidence="8" type="ORF">C8A04DRAFT_14861</name>
</gene>
<evidence type="ECO:0000256" key="2">
    <source>
        <dbReference type="ARBA" id="ARBA00022603"/>
    </source>
</evidence>
<evidence type="ECO:0000256" key="3">
    <source>
        <dbReference type="ARBA" id="ARBA00022679"/>
    </source>
</evidence>
<keyword evidence="1 5" id="KW-0963">Cytoplasm</keyword>
<evidence type="ECO:0000256" key="5">
    <source>
        <dbReference type="HAMAP-Rule" id="MF_03188"/>
    </source>
</evidence>
<keyword evidence="9" id="KW-1185">Reference proteome</keyword>
<protein>
    <recommendedName>
        <fullName evidence="5">Protein-lysine N-methyltransferase EFM4</fullName>
        <ecNumber evidence="5">2.1.1.-</ecNumber>
    </recommendedName>
    <alternativeName>
        <fullName evidence="5">Elongation factor methyltransferase 4</fullName>
    </alternativeName>
</protein>
<feature type="region of interest" description="Disordered" evidence="6">
    <location>
        <begin position="122"/>
        <end position="162"/>
    </location>
</feature>
<dbReference type="Pfam" id="PF13847">
    <property type="entry name" value="Methyltransf_31"/>
    <property type="match status" value="1"/>
</dbReference>
<organism evidence="8 9">
    <name type="scientific">Dichotomopilus funicola</name>
    <dbReference type="NCBI Taxonomy" id="1934379"/>
    <lineage>
        <taxon>Eukaryota</taxon>
        <taxon>Fungi</taxon>
        <taxon>Dikarya</taxon>
        <taxon>Ascomycota</taxon>
        <taxon>Pezizomycotina</taxon>
        <taxon>Sordariomycetes</taxon>
        <taxon>Sordariomycetidae</taxon>
        <taxon>Sordariales</taxon>
        <taxon>Chaetomiaceae</taxon>
        <taxon>Dichotomopilus</taxon>
    </lineage>
</organism>
<reference evidence="8" key="1">
    <citation type="journal article" date="2023" name="Mol. Phylogenet. Evol.">
        <title>Genome-scale phylogeny and comparative genomics of the fungal order Sordariales.</title>
        <authorList>
            <person name="Hensen N."/>
            <person name="Bonometti L."/>
            <person name="Westerberg I."/>
            <person name="Brannstrom I.O."/>
            <person name="Guillou S."/>
            <person name="Cros-Aarteil S."/>
            <person name="Calhoun S."/>
            <person name="Haridas S."/>
            <person name="Kuo A."/>
            <person name="Mondo S."/>
            <person name="Pangilinan J."/>
            <person name="Riley R."/>
            <person name="LaButti K."/>
            <person name="Andreopoulos B."/>
            <person name="Lipzen A."/>
            <person name="Chen C."/>
            <person name="Yan M."/>
            <person name="Daum C."/>
            <person name="Ng V."/>
            <person name="Clum A."/>
            <person name="Steindorff A."/>
            <person name="Ohm R.A."/>
            <person name="Martin F."/>
            <person name="Silar P."/>
            <person name="Natvig D.O."/>
            <person name="Lalanne C."/>
            <person name="Gautier V."/>
            <person name="Ament-Velasquez S.L."/>
            <person name="Kruys A."/>
            <person name="Hutchinson M.I."/>
            <person name="Powell A.J."/>
            <person name="Barry K."/>
            <person name="Miller A.N."/>
            <person name="Grigoriev I.V."/>
            <person name="Debuchy R."/>
            <person name="Gladieux P."/>
            <person name="Hiltunen Thoren M."/>
            <person name="Johannesson H."/>
        </authorList>
    </citation>
    <scope>NUCLEOTIDE SEQUENCE</scope>
    <source>
        <strain evidence="8">CBS 141.50</strain>
    </source>
</reference>
<dbReference type="GO" id="GO:0005737">
    <property type="term" value="C:cytoplasm"/>
    <property type="evidence" value="ECO:0007669"/>
    <property type="project" value="UniProtKB-SubCell"/>
</dbReference>
<dbReference type="Gene3D" id="3.40.50.150">
    <property type="entry name" value="Vaccinia Virus protein VP39"/>
    <property type="match status" value="1"/>
</dbReference>
<comment type="function">
    <text evidence="5">S-adenosyl-L-methionine-dependent protein-lysine N-methyltransferase that mono- and dimethylates elongation factor 1-alpha at 'Lys-316'. May play a role in intracellular transport.</text>
</comment>
<evidence type="ECO:0000256" key="1">
    <source>
        <dbReference type="ARBA" id="ARBA00022490"/>
    </source>
</evidence>
<dbReference type="GO" id="GO:0016192">
    <property type="term" value="P:vesicle-mediated transport"/>
    <property type="evidence" value="ECO:0007669"/>
    <property type="project" value="UniProtKB-UniRule"/>
</dbReference>
<feature type="compositionally biased region" description="Basic and acidic residues" evidence="6">
    <location>
        <begin position="153"/>
        <end position="162"/>
    </location>
</feature>
<comment type="similarity">
    <text evidence="5">Belongs to the class I-like SAM-binding methyltransferase superfamily. EFM4 family.</text>
</comment>